<evidence type="ECO:0000256" key="5">
    <source>
        <dbReference type="ARBA" id="ARBA00023002"/>
    </source>
</evidence>
<name>A0A819DE39_9BILA</name>
<evidence type="ECO:0000256" key="4">
    <source>
        <dbReference type="ARBA" id="ARBA00022827"/>
    </source>
</evidence>
<dbReference type="InterPro" id="IPR000172">
    <property type="entry name" value="GMC_OxRdtase_N"/>
</dbReference>
<evidence type="ECO:0000313" key="8">
    <source>
        <dbReference type="Proteomes" id="UP000663844"/>
    </source>
</evidence>
<dbReference type="SUPFAM" id="SSF54373">
    <property type="entry name" value="FAD-linked reductases, C-terminal domain"/>
    <property type="match status" value="1"/>
</dbReference>
<dbReference type="PANTHER" id="PTHR11552:SF147">
    <property type="entry name" value="CHOLINE DEHYDROGENASE, MITOCHONDRIAL"/>
    <property type="match status" value="1"/>
</dbReference>
<keyword evidence="5" id="KW-0560">Oxidoreductase</keyword>
<evidence type="ECO:0000256" key="1">
    <source>
        <dbReference type="ARBA" id="ARBA00001974"/>
    </source>
</evidence>
<dbReference type="InterPro" id="IPR012132">
    <property type="entry name" value="GMC_OxRdtase"/>
</dbReference>
<dbReference type="InterPro" id="IPR003953">
    <property type="entry name" value="FAD-dep_OxRdtase_2_FAD-bd"/>
</dbReference>
<dbReference type="PIRSF" id="PIRSF000137">
    <property type="entry name" value="Alcohol_oxidase"/>
    <property type="match status" value="1"/>
</dbReference>
<dbReference type="Gene3D" id="3.50.50.60">
    <property type="entry name" value="FAD/NAD(P)-binding domain"/>
    <property type="match status" value="3"/>
</dbReference>
<organism evidence="7 8">
    <name type="scientific">Adineta steineri</name>
    <dbReference type="NCBI Taxonomy" id="433720"/>
    <lineage>
        <taxon>Eukaryota</taxon>
        <taxon>Metazoa</taxon>
        <taxon>Spiralia</taxon>
        <taxon>Gnathifera</taxon>
        <taxon>Rotifera</taxon>
        <taxon>Eurotatoria</taxon>
        <taxon>Bdelloidea</taxon>
        <taxon>Adinetida</taxon>
        <taxon>Adinetidae</taxon>
        <taxon>Adineta</taxon>
    </lineage>
</organism>
<dbReference type="Pfam" id="PF00732">
    <property type="entry name" value="GMC_oxred_N"/>
    <property type="match status" value="1"/>
</dbReference>
<comment type="caution">
    <text evidence="7">The sequence shown here is derived from an EMBL/GenBank/DDBJ whole genome shotgun (WGS) entry which is preliminary data.</text>
</comment>
<dbReference type="Pfam" id="PF00890">
    <property type="entry name" value="FAD_binding_2"/>
    <property type="match status" value="1"/>
</dbReference>
<comment type="similarity">
    <text evidence="2">Belongs to the GMC oxidoreductase family.</text>
</comment>
<keyword evidence="3" id="KW-0285">Flavoprotein</keyword>
<proteinExistence type="inferred from homology"/>
<dbReference type="AlphaFoldDB" id="A0A819DE39"/>
<dbReference type="EMBL" id="CAJOAZ010001502">
    <property type="protein sequence ID" value="CAF3822276.1"/>
    <property type="molecule type" value="Genomic_DNA"/>
</dbReference>
<dbReference type="InterPro" id="IPR007867">
    <property type="entry name" value="GMC_OxRtase_C"/>
</dbReference>
<reference evidence="7" key="1">
    <citation type="submission" date="2021-02" db="EMBL/GenBank/DDBJ databases">
        <authorList>
            <person name="Nowell W R."/>
        </authorList>
    </citation>
    <scope>NUCLEOTIDE SEQUENCE</scope>
</reference>
<evidence type="ECO:0000259" key="6">
    <source>
        <dbReference type="PROSITE" id="PS00624"/>
    </source>
</evidence>
<evidence type="ECO:0000256" key="3">
    <source>
        <dbReference type="ARBA" id="ARBA00022630"/>
    </source>
</evidence>
<gene>
    <name evidence="7" type="ORF">OXD698_LOCUS19521</name>
</gene>
<dbReference type="PRINTS" id="PR00411">
    <property type="entry name" value="PNDRDTASEI"/>
</dbReference>
<protein>
    <recommendedName>
        <fullName evidence="6">Glucose-methanol-choline oxidoreductase N-terminal domain-containing protein</fullName>
    </recommendedName>
</protein>
<evidence type="ECO:0000313" key="7">
    <source>
        <dbReference type="EMBL" id="CAF3822276.1"/>
    </source>
</evidence>
<dbReference type="PANTHER" id="PTHR11552">
    <property type="entry name" value="GLUCOSE-METHANOL-CHOLINE GMC OXIDOREDUCTASE"/>
    <property type="match status" value="1"/>
</dbReference>
<evidence type="ECO:0000256" key="2">
    <source>
        <dbReference type="ARBA" id="ARBA00010790"/>
    </source>
</evidence>
<dbReference type="GO" id="GO:0016614">
    <property type="term" value="F:oxidoreductase activity, acting on CH-OH group of donors"/>
    <property type="evidence" value="ECO:0007669"/>
    <property type="project" value="InterPro"/>
</dbReference>
<keyword evidence="4" id="KW-0274">FAD</keyword>
<dbReference type="PROSITE" id="PS00624">
    <property type="entry name" value="GMC_OXRED_2"/>
    <property type="match status" value="1"/>
</dbReference>
<feature type="domain" description="Glucose-methanol-choline oxidoreductase N-terminal" evidence="6">
    <location>
        <begin position="190"/>
        <end position="204"/>
    </location>
</feature>
<dbReference type="GO" id="GO:0050660">
    <property type="term" value="F:flavin adenine dinucleotide binding"/>
    <property type="evidence" value="ECO:0007669"/>
    <property type="project" value="InterPro"/>
</dbReference>
<dbReference type="SUPFAM" id="SSF51905">
    <property type="entry name" value="FAD/NAD(P)-binding domain"/>
    <property type="match status" value="1"/>
</dbReference>
<accession>A0A819DE39</accession>
<comment type="cofactor">
    <cofactor evidence="1">
        <name>FAD</name>
        <dbReference type="ChEBI" id="CHEBI:57692"/>
    </cofactor>
</comment>
<dbReference type="Proteomes" id="UP000663844">
    <property type="component" value="Unassembled WGS sequence"/>
</dbReference>
<dbReference type="Pfam" id="PF05199">
    <property type="entry name" value="GMC_oxred_C"/>
    <property type="match status" value="1"/>
</dbReference>
<dbReference type="InterPro" id="IPR036188">
    <property type="entry name" value="FAD/NAD-bd_sf"/>
</dbReference>
<sequence>MKELVADFIIVGGGTAGCAMAARLAEYGLETLLISSGSNDTSNPLIREKSLYDQLQVENFATTSPVTNSNIHGNDGPIKITQIYDDLFGDIWKKAADELDEIFNYDLSGKIDYGFSFEPSSFTNGLRSSSGDAYLIPAMAKYPNLKVITGATATKFIVNEITKEVNCVLFVSMDGFFSAVANKEYILSSGTFYSPHLLMLSGIGDPEILRQNGIEVKHKLEQVGKHLIDNGFITVEYETSDFPIGQSIPVALVNTQSPTTDTNPDIFFLLKTDNTKRYLYVIIFNASPRSSGGSISLYNSNPLIPPKITLNYLEDHQDILTFINGINYVRRVMSTASIKQFASLTEISPGMKDVDISTYIRNNLQPLYHFVGTCSMGKNSQNSVVDHRFKVHDIRNLRIVDASVFPAAFTSKTGPCLTVYALAEKLADILRQQYT</sequence>
<dbReference type="PROSITE" id="PS51257">
    <property type="entry name" value="PROKAR_LIPOPROTEIN"/>
    <property type="match status" value="1"/>
</dbReference>